<sequence>MNQLVSVTDALGQKTDYAYANGQMILKTDALGNQYQYTYDRNNRLIRTRLVAADQTIVSQVEIPMTIWGIF</sequence>
<dbReference type="NCBIfam" id="TIGR01643">
    <property type="entry name" value="YD_repeat_2x"/>
    <property type="match status" value="1"/>
</dbReference>
<dbReference type="Gene3D" id="2.180.10.10">
    <property type="entry name" value="RHS repeat-associated core"/>
    <property type="match status" value="1"/>
</dbReference>
<protein>
    <submittedName>
        <fullName evidence="1">Uncharacterized protein</fullName>
    </submittedName>
</protein>
<dbReference type="InterPro" id="IPR031325">
    <property type="entry name" value="RHS_repeat"/>
</dbReference>
<proteinExistence type="predicted"/>
<gene>
    <name evidence="1" type="ORF">SDC9_197297</name>
</gene>
<organism evidence="1">
    <name type="scientific">bioreactor metagenome</name>
    <dbReference type="NCBI Taxonomy" id="1076179"/>
    <lineage>
        <taxon>unclassified sequences</taxon>
        <taxon>metagenomes</taxon>
        <taxon>ecological metagenomes</taxon>
    </lineage>
</organism>
<dbReference type="InterPro" id="IPR006530">
    <property type="entry name" value="YD"/>
</dbReference>
<name>A0A645IEF8_9ZZZZ</name>
<dbReference type="Pfam" id="PF05593">
    <property type="entry name" value="RHS_repeat"/>
    <property type="match status" value="1"/>
</dbReference>
<dbReference type="AlphaFoldDB" id="A0A645IEF8"/>
<comment type="caution">
    <text evidence="1">The sequence shown here is derived from an EMBL/GenBank/DDBJ whole genome shotgun (WGS) entry which is preliminary data.</text>
</comment>
<reference evidence="1" key="1">
    <citation type="submission" date="2019-08" db="EMBL/GenBank/DDBJ databases">
        <authorList>
            <person name="Kucharzyk K."/>
            <person name="Murdoch R.W."/>
            <person name="Higgins S."/>
            <person name="Loffler F."/>
        </authorList>
    </citation>
    <scope>NUCLEOTIDE SEQUENCE</scope>
</reference>
<dbReference type="EMBL" id="VSSQ01113140">
    <property type="protein sequence ID" value="MPN49675.1"/>
    <property type="molecule type" value="Genomic_DNA"/>
</dbReference>
<accession>A0A645IEF8</accession>
<evidence type="ECO:0000313" key="1">
    <source>
        <dbReference type="EMBL" id="MPN49675.1"/>
    </source>
</evidence>